<dbReference type="EMBL" id="JACOQE010000001">
    <property type="protein sequence ID" value="MBC5739530.1"/>
    <property type="molecule type" value="Genomic_DNA"/>
</dbReference>
<organism evidence="1 2">
    <name type="scientific">Blautia intestinalis</name>
    <dbReference type="NCBI Taxonomy" id="2763028"/>
    <lineage>
        <taxon>Bacteria</taxon>
        <taxon>Bacillati</taxon>
        <taxon>Bacillota</taxon>
        <taxon>Clostridia</taxon>
        <taxon>Lachnospirales</taxon>
        <taxon>Lachnospiraceae</taxon>
        <taxon>Blautia</taxon>
    </lineage>
</organism>
<dbReference type="Proteomes" id="UP000633936">
    <property type="component" value="Unassembled WGS sequence"/>
</dbReference>
<evidence type="ECO:0008006" key="3">
    <source>
        <dbReference type="Google" id="ProtNLM"/>
    </source>
</evidence>
<evidence type="ECO:0000313" key="1">
    <source>
        <dbReference type="EMBL" id="MBC5739530.1"/>
    </source>
</evidence>
<accession>A0ABR7HZ47</accession>
<name>A0ABR7HZ47_9FIRM</name>
<protein>
    <recommendedName>
        <fullName evidence="3">Conjugal transfer protein</fullName>
    </recommendedName>
</protein>
<proteinExistence type="predicted"/>
<evidence type="ECO:0000313" key="2">
    <source>
        <dbReference type="Proteomes" id="UP000633936"/>
    </source>
</evidence>
<dbReference type="RefSeq" id="WP_072521677.1">
    <property type="nucleotide sequence ID" value="NZ_JACOQE010000001.1"/>
</dbReference>
<sequence>MEKEKFDTCKHAKRTGNFAVYTKPTCKQATMIRGQLVVSKARCLKCELWEPKKTRRKKDADQKPE</sequence>
<comment type="caution">
    <text evidence="1">The sequence shown here is derived from an EMBL/GenBank/DDBJ whole genome shotgun (WGS) entry which is preliminary data.</text>
</comment>
<reference evidence="1 2" key="1">
    <citation type="submission" date="2020-08" db="EMBL/GenBank/DDBJ databases">
        <title>Genome public.</title>
        <authorList>
            <person name="Liu C."/>
            <person name="Sun Q."/>
        </authorList>
    </citation>
    <scope>NUCLEOTIDE SEQUENCE [LARGE SCALE GENOMIC DNA]</scope>
    <source>
        <strain evidence="1 2">27-44</strain>
    </source>
</reference>
<keyword evidence="2" id="KW-1185">Reference proteome</keyword>
<gene>
    <name evidence="1" type="ORF">H8Z79_03465</name>
</gene>